<dbReference type="EMBL" id="QYYD01000041">
    <property type="protein sequence ID" value="RJF65659.1"/>
    <property type="molecule type" value="Genomic_DNA"/>
</dbReference>
<comment type="caution">
    <text evidence="1">The sequence shown here is derived from an EMBL/GenBank/DDBJ whole genome shotgun (WGS) entry which is preliminary data.</text>
</comment>
<dbReference type="GO" id="GO:0032259">
    <property type="term" value="P:methylation"/>
    <property type="evidence" value="ECO:0007669"/>
    <property type="project" value="UniProtKB-KW"/>
</dbReference>
<dbReference type="AlphaFoldDB" id="A0A418UXH1"/>
<dbReference type="OrthoDB" id="5642573at2"/>
<dbReference type="SUPFAM" id="SSF53335">
    <property type="entry name" value="S-adenosyl-L-methionine-dependent methyltransferases"/>
    <property type="match status" value="1"/>
</dbReference>
<dbReference type="InterPro" id="IPR029063">
    <property type="entry name" value="SAM-dependent_MTases_sf"/>
</dbReference>
<dbReference type="GO" id="GO:0008168">
    <property type="term" value="F:methyltransferase activity"/>
    <property type="evidence" value="ECO:0007669"/>
    <property type="project" value="UniProtKB-KW"/>
</dbReference>
<name>A0A418UXH1_RHOPL</name>
<dbReference type="PANTHER" id="PTHR43861">
    <property type="entry name" value="TRANS-ACONITATE 2-METHYLTRANSFERASE-RELATED"/>
    <property type="match status" value="1"/>
</dbReference>
<evidence type="ECO:0000313" key="1">
    <source>
        <dbReference type="EMBL" id="RJF65659.1"/>
    </source>
</evidence>
<dbReference type="Proteomes" id="UP000285523">
    <property type="component" value="Unassembled WGS sequence"/>
</dbReference>
<reference evidence="1 2" key="1">
    <citation type="submission" date="2018-09" db="EMBL/GenBank/DDBJ databases">
        <title>Draft genome sequence of Rhodopseudomonas palustris 2.1.18.</title>
        <authorList>
            <person name="Robertson S.L."/>
            <person name="Meyer T.E."/>
            <person name="Kyndt J.A."/>
        </authorList>
    </citation>
    <scope>NUCLEOTIDE SEQUENCE [LARGE SCALE GENOMIC DNA]</scope>
    <source>
        <strain evidence="1 2">2.1.18</strain>
    </source>
</reference>
<dbReference type="CDD" id="cd02440">
    <property type="entry name" value="AdoMet_MTases"/>
    <property type="match status" value="1"/>
</dbReference>
<sequence length="207" mass="22597">MTDRSTQFWDRVAERYAARPIKDVAAYDAMLTDAASWLSSTDTVLEIGCGTGGTAIRLAPHVAHWRATDGSAEMIRIACSKAAPANLAFVVAEAEHAFEGAPFDVICAFLVLHLVPDMPATLRAIHQHMKTGGLLISKTYCFRDMNFAMRRLAIPALQLAGLIPHFAVLRAEQLRRAMVAAGFVIEASHVFGSNQHAHYIVARKLAQ</sequence>
<organism evidence="1 2">
    <name type="scientific">Rhodopseudomonas palustris</name>
    <dbReference type="NCBI Taxonomy" id="1076"/>
    <lineage>
        <taxon>Bacteria</taxon>
        <taxon>Pseudomonadati</taxon>
        <taxon>Pseudomonadota</taxon>
        <taxon>Alphaproteobacteria</taxon>
        <taxon>Hyphomicrobiales</taxon>
        <taxon>Nitrobacteraceae</taxon>
        <taxon>Rhodopseudomonas</taxon>
    </lineage>
</organism>
<protein>
    <submittedName>
        <fullName evidence="1">Class I SAM-dependent methyltransferase</fullName>
    </submittedName>
</protein>
<accession>A0A418UXH1</accession>
<keyword evidence="1" id="KW-0489">Methyltransferase</keyword>
<evidence type="ECO:0000313" key="2">
    <source>
        <dbReference type="Proteomes" id="UP000285523"/>
    </source>
</evidence>
<dbReference type="Gene3D" id="3.40.50.150">
    <property type="entry name" value="Vaccinia Virus protein VP39"/>
    <property type="match status" value="1"/>
</dbReference>
<keyword evidence="1" id="KW-0808">Transferase</keyword>
<dbReference type="RefSeq" id="WP_119859227.1">
    <property type="nucleotide sequence ID" value="NZ_QYYD01000041.1"/>
</dbReference>
<gene>
    <name evidence="1" type="ORF">D4Q52_24670</name>
</gene>
<proteinExistence type="predicted"/>
<dbReference type="Pfam" id="PF13489">
    <property type="entry name" value="Methyltransf_23"/>
    <property type="match status" value="1"/>
</dbReference>